<evidence type="ECO:0000313" key="1">
    <source>
        <dbReference type="EMBL" id="KAG9462992.1"/>
    </source>
</evidence>
<sequence>MKSDFITIFPYRVGLPLASMTAVTLLGCFPPISHRSVEGFASIPGGELRILMWGDDGHVGCAQIQRSSSFDSMGLRSGLLAGQ</sequence>
<organism evidence="1 2">
    <name type="scientific">Eleutherodactylus coqui</name>
    <name type="common">Puerto Rican coqui</name>
    <dbReference type="NCBI Taxonomy" id="57060"/>
    <lineage>
        <taxon>Eukaryota</taxon>
        <taxon>Metazoa</taxon>
        <taxon>Chordata</taxon>
        <taxon>Craniata</taxon>
        <taxon>Vertebrata</taxon>
        <taxon>Euteleostomi</taxon>
        <taxon>Amphibia</taxon>
        <taxon>Batrachia</taxon>
        <taxon>Anura</taxon>
        <taxon>Neobatrachia</taxon>
        <taxon>Hyloidea</taxon>
        <taxon>Eleutherodactylidae</taxon>
        <taxon>Eleutherodactylinae</taxon>
        <taxon>Eleutherodactylus</taxon>
        <taxon>Eleutherodactylus</taxon>
    </lineage>
</organism>
<dbReference type="Proteomes" id="UP000770717">
    <property type="component" value="Unassembled WGS sequence"/>
</dbReference>
<dbReference type="EMBL" id="WNTK01008487">
    <property type="protein sequence ID" value="KAG9462992.1"/>
    <property type="molecule type" value="Genomic_DNA"/>
</dbReference>
<comment type="caution">
    <text evidence="1">The sequence shown here is derived from an EMBL/GenBank/DDBJ whole genome shotgun (WGS) entry which is preliminary data.</text>
</comment>
<proteinExistence type="predicted"/>
<protein>
    <submittedName>
        <fullName evidence="1">Uncharacterized protein</fullName>
    </submittedName>
</protein>
<accession>A0A8J6B2N0</accession>
<evidence type="ECO:0000313" key="2">
    <source>
        <dbReference type="Proteomes" id="UP000770717"/>
    </source>
</evidence>
<name>A0A8J6B2N0_ELECQ</name>
<dbReference type="PROSITE" id="PS51257">
    <property type="entry name" value="PROKAR_LIPOPROTEIN"/>
    <property type="match status" value="1"/>
</dbReference>
<reference evidence="1" key="1">
    <citation type="thesis" date="2020" institute="ProQuest LLC" country="789 East Eisenhower Parkway, Ann Arbor, MI, USA">
        <title>Comparative Genomics and Chromosome Evolution.</title>
        <authorList>
            <person name="Mudd A.B."/>
        </authorList>
    </citation>
    <scope>NUCLEOTIDE SEQUENCE</scope>
    <source>
        <strain evidence="1">HN-11 Male</strain>
        <tissue evidence="1">Kidney and liver</tissue>
    </source>
</reference>
<dbReference type="AlphaFoldDB" id="A0A8J6B2N0"/>
<keyword evidence="2" id="KW-1185">Reference proteome</keyword>
<gene>
    <name evidence="1" type="ORF">GDO78_022647</name>
</gene>